<accession>A0A2A9CUB2</accession>
<evidence type="ECO:0000313" key="2">
    <source>
        <dbReference type="EMBL" id="PFG17210.1"/>
    </source>
</evidence>
<comment type="caution">
    <text evidence="2">The sequence shown here is derived from an EMBL/GenBank/DDBJ whole genome shotgun (WGS) entry which is preliminary data.</text>
</comment>
<dbReference type="Proteomes" id="UP000226079">
    <property type="component" value="Unassembled WGS sequence"/>
</dbReference>
<dbReference type="EMBL" id="PDJC01000001">
    <property type="protein sequence ID" value="PFG17210.1"/>
    <property type="molecule type" value="Genomic_DNA"/>
</dbReference>
<reference evidence="2 3" key="1">
    <citation type="submission" date="2017-10" db="EMBL/GenBank/DDBJ databases">
        <title>Sequencing the genomes of 1000 actinobacteria strains.</title>
        <authorList>
            <person name="Klenk H.-P."/>
        </authorList>
    </citation>
    <scope>NUCLEOTIDE SEQUENCE [LARGE SCALE GENOMIC DNA]</scope>
    <source>
        <strain evidence="2 3">DSM 15597</strain>
    </source>
</reference>
<dbReference type="RefSeq" id="WP_143483609.1">
    <property type="nucleotide sequence ID" value="NZ_PDJC01000001.1"/>
</dbReference>
<gene>
    <name evidence="2" type="ORF">ATK74_1773</name>
</gene>
<sequence length="114" mass="13176">MTHRQKHKGKKRPRSWHHRWAGPDRALRAALRRLEAALARTDYTEPEVHPIDPESRAWEQPPAVVIGLATDRLMDAVERTGIYAEDLEARMRHAFQSPTVRSALNEMRDAMEDS</sequence>
<organism evidence="2 3">
    <name type="scientific">Propionicimonas paludicola</name>
    <dbReference type="NCBI Taxonomy" id="185243"/>
    <lineage>
        <taxon>Bacteria</taxon>
        <taxon>Bacillati</taxon>
        <taxon>Actinomycetota</taxon>
        <taxon>Actinomycetes</taxon>
        <taxon>Propionibacteriales</taxon>
        <taxon>Nocardioidaceae</taxon>
        <taxon>Propionicimonas</taxon>
    </lineage>
</organism>
<name>A0A2A9CUB2_9ACTN</name>
<evidence type="ECO:0000256" key="1">
    <source>
        <dbReference type="SAM" id="MobiDB-lite"/>
    </source>
</evidence>
<feature type="region of interest" description="Disordered" evidence="1">
    <location>
        <begin position="1"/>
        <end position="20"/>
    </location>
</feature>
<proteinExistence type="predicted"/>
<protein>
    <submittedName>
        <fullName evidence="2">Uncharacterized protein</fullName>
    </submittedName>
</protein>
<keyword evidence="3" id="KW-1185">Reference proteome</keyword>
<evidence type="ECO:0000313" key="3">
    <source>
        <dbReference type="Proteomes" id="UP000226079"/>
    </source>
</evidence>
<dbReference type="AlphaFoldDB" id="A0A2A9CUB2"/>